<proteinExistence type="predicted"/>
<dbReference type="Pfam" id="PF21805">
    <property type="entry name" value="Imm5_like"/>
    <property type="match status" value="1"/>
</dbReference>
<name>A0A839RGV7_9ACTN</name>
<comment type="caution">
    <text evidence="2">The sequence shown here is derived from an EMBL/GenBank/DDBJ whole genome shotgun (WGS) entry which is preliminary data.</text>
</comment>
<dbReference type="InterPro" id="IPR048667">
    <property type="entry name" value="Imm5-like"/>
</dbReference>
<feature type="domain" description="Imm-5-like" evidence="1">
    <location>
        <begin position="13"/>
        <end position="130"/>
    </location>
</feature>
<sequence>MADEDLMVELSIADLREVAAFAAACAEPVLAIFERDCAGDTRARSALDEAHRFASGGNRTKALRMTALAAHRAARSAQEGGLEAAVDAARAAGHAGGAAYLHPLAKATQVKHILGAAAHAARALELDAGGDYTVGDGYIEKAGNLAGPIVVSVLTRYPSAPGGGGRVGELMRALDTRLRGLEACR</sequence>
<dbReference type="AlphaFoldDB" id="A0A839RGV7"/>
<accession>A0A839RGV7</accession>
<dbReference type="EMBL" id="JACHWS010000001">
    <property type="protein sequence ID" value="MBB3035962.1"/>
    <property type="molecule type" value="Genomic_DNA"/>
</dbReference>
<evidence type="ECO:0000313" key="2">
    <source>
        <dbReference type="EMBL" id="MBB3035962.1"/>
    </source>
</evidence>
<organism evidence="2 3">
    <name type="scientific">Hoyosella altamirensis</name>
    <dbReference type="NCBI Taxonomy" id="616997"/>
    <lineage>
        <taxon>Bacteria</taxon>
        <taxon>Bacillati</taxon>
        <taxon>Actinomycetota</taxon>
        <taxon>Actinomycetes</taxon>
        <taxon>Mycobacteriales</taxon>
        <taxon>Hoyosellaceae</taxon>
        <taxon>Hoyosella</taxon>
    </lineage>
</organism>
<dbReference type="RefSeq" id="WP_423785857.1">
    <property type="nucleotide sequence ID" value="NZ_BDDI01000005.1"/>
</dbReference>
<evidence type="ECO:0000313" key="3">
    <source>
        <dbReference type="Proteomes" id="UP000567922"/>
    </source>
</evidence>
<keyword evidence="3" id="KW-1185">Reference proteome</keyword>
<dbReference type="Proteomes" id="UP000567922">
    <property type="component" value="Unassembled WGS sequence"/>
</dbReference>
<gene>
    <name evidence="2" type="ORF">FHU29_000396</name>
</gene>
<reference evidence="2 3" key="1">
    <citation type="submission" date="2020-08" db="EMBL/GenBank/DDBJ databases">
        <title>Sequencing the genomes of 1000 actinobacteria strains.</title>
        <authorList>
            <person name="Klenk H.-P."/>
        </authorList>
    </citation>
    <scope>NUCLEOTIDE SEQUENCE [LARGE SCALE GENOMIC DNA]</scope>
    <source>
        <strain evidence="2 3">DSM 45258</strain>
    </source>
</reference>
<protein>
    <recommendedName>
        <fullName evidence="1">Imm-5-like domain-containing protein</fullName>
    </recommendedName>
</protein>
<evidence type="ECO:0000259" key="1">
    <source>
        <dbReference type="Pfam" id="PF21805"/>
    </source>
</evidence>